<dbReference type="Proteomes" id="UP000054007">
    <property type="component" value="Unassembled WGS sequence"/>
</dbReference>
<protein>
    <recommendedName>
        <fullName evidence="1">CxC2-like cysteine cluster KDZ transposase-associated domain-containing protein</fullName>
    </recommendedName>
</protein>
<gene>
    <name evidence="2" type="ORF">CYLTODRAFT_362373</name>
</gene>
<sequence length="248" mass="28454">MDGEASKPTNLDSKAALYVCEDCVQGAVCHDCLLEGHRTNPFHRVKKWTGNCLERWSLRQEGYVYSIGHPGGRCHLVCGSPPRRMTIIDINGYHDVDVEFCWCSLLSGNGRQENWEQLFAAGLWPASLANPDTAFRLQVLNNFITHNNTDKKSATSYAWSLRMLTNKEDPHSVSNAYKTFKNAARLLRWFDEHLWSGQYFGMDNYIGGRRKGSTTTYCPCCPEIDFNVSHDEVWKAKEEEQYALFPWR</sequence>
<proteinExistence type="predicted"/>
<dbReference type="Pfam" id="PF18803">
    <property type="entry name" value="CxC2"/>
    <property type="match status" value="1"/>
</dbReference>
<dbReference type="AlphaFoldDB" id="A0A0D7AUA9"/>
<evidence type="ECO:0000313" key="2">
    <source>
        <dbReference type="EMBL" id="KIY61782.1"/>
    </source>
</evidence>
<dbReference type="OrthoDB" id="3257613at2759"/>
<reference evidence="2 3" key="1">
    <citation type="journal article" date="2015" name="Fungal Genet. Biol.">
        <title>Evolution of novel wood decay mechanisms in Agaricales revealed by the genome sequences of Fistulina hepatica and Cylindrobasidium torrendii.</title>
        <authorList>
            <person name="Floudas D."/>
            <person name="Held B.W."/>
            <person name="Riley R."/>
            <person name="Nagy L.G."/>
            <person name="Koehler G."/>
            <person name="Ransdell A.S."/>
            <person name="Younus H."/>
            <person name="Chow J."/>
            <person name="Chiniquy J."/>
            <person name="Lipzen A."/>
            <person name="Tritt A."/>
            <person name="Sun H."/>
            <person name="Haridas S."/>
            <person name="LaButti K."/>
            <person name="Ohm R.A."/>
            <person name="Kues U."/>
            <person name="Blanchette R.A."/>
            <person name="Grigoriev I.V."/>
            <person name="Minto R.E."/>
            <person name="Hibbett D.S."/>
        </authorList>
    </citation>
    <scope>NUCLEOTIDE SEQUENCE [LARGE SCALE GENOMIC DNA]</scope>
    <source>
        <strain evidence="2 3">FP15055 ss-10</strain>
    </source>
</reference>
<dbReference type="EMBL" id="KN880872">
    <property type="protein sequence ID" value="KIY61782.1"/>
    <property type="molecule type" value="Genomic_DNA"/>
</dbReference>
<name>A0A0D7AUA9_9AGAR</name>
<dbReference type="STRING" id="1314674.A0A0D7AUA9"/>
<keyword evidence="3" id="KW-1185">Reference proteome</keyword>
<evidence type="ECO:0000259" key="1">
    <source>
        <dbReference type="Pfam" id="PF18803"/>
    </source>
</evidence>
<accession>A0A0D7AUA9</accession>
<feature type="domain" description="CxC2-like cysteine cluster KDZ transposase-associated" evidence="1">
    <location>
        <begin position="58"/>
        <end position="167"/>
    </location>
</feature>
<evidence type="ECO:0000313" key="3">
    <source>
        <dbReference type="Proteomes" id="UP000054007"/>
    </source>
</evidence>
<organism evidence="2 3">
    <name type="scientific">Cylindrobasidium torrendii FP15055 ss-10</name>
    <dbReference type="NCBI Taxonomy" id="1314674"/>
    <lineage>
        <taxon>Eukaryota</taxon>
        <taxon>Fungi</taxon>
        <taxon>Dikarya</taxon>
        <taxon>Basidiomycota</taxon>
        <taxon>Agaricomycotina</taxon>
        <taxon>Agaricomycetes</taxon>
        <taxon>Agaricomycetidae</taxon>
        <taxon>Agaricales</taxon>
        <taxon>Marasmiineae</taxon>
        <taxon>Physalacriaceae</taxon>
        <taxon>Cylindrobasidium</taxon>
    </lineage>
</organism>
<dbReference type="InterPro" id="IPR041457">
    <property type="entry name" value="CxC2_KDZ-assoc"/>
</dbReference>